<dbReference type="InterPro" id="IPR050126">
    <property type="entry name" value="Ap4A_hydrolase"/>
</dbReference>
<comment type="caution">
    <text evidence="3">The sequence shown here is derived from an EMBL/GenBank/DDBJ whole genome shotgun (WGS) entry which is preliminary data.</text>
</comment>
<name>A0ABV4Q6G9_9ACTN</name>
<protein>
    <submittedName>
        <fullName evidence="3">Polynucleotide kinase-phosphatase</fullName>
    </submittedName>
</protein>
<reference evidence="3 4" key="1">
    <citation type="submission" date="2023-11" db="EMBL/GenBank/DDBJ databases">
        <title>Actinomadura monticuli sp. nov., isolated from volcanic ash.</title>
        <authorList>
            <person name="Lee S.D."/>
            <person name="Yang H."/>
            <person name="Kim I.S."/>
        </authorList>
    </citation>
    <scope>NUCLEOTIDE SEQUENCE [LARGE SCALE GENOMIC DNA]</scope>
    <source>
        <strain evidence="3 4">DLS-62</strain>
    </source>
</reference>
<keyword evidence="4" id="KW-1185">Reference proteome</keyword>
<keyword evidence="3" id="KW-0808">Transferase</keyword>
<dbReference type="SUPFAM" id="SSF56091">
    <property type="entry name" value="DNA ligase/mRNA capping enzyme, catalytic domain"/>
    <property type="match status" value="1"/>
</dbReference>
<organism evidence="3 4">
    <name type="scientific">Actinomadura monticuli</name>
    <dbReference type="NCBI Taxonomy" id="3097367"/>
    <lineage>
        <taxon>Bacteria</taxon>
        <taxon>Bacillati</taxon>
        <taxon>Actinomycetota</taxon>
        <taxon>Actinomycetes</taxon>
        <taxon>Streptosporangiales</taxon>
        <taxon>Thermomonosporaceae</taxon>
        <taxon>Actinomadura</taxon>
    </lineage>
</organism>
<dbReference type="Pfam" id="PF13671">
    <property type="entry name" value="AAA_33"/>
    <property type="match status" value="1"/>
</dbReference>
<dbReference type="InterPro" id="IPR024028">
    <property type="entry name" value="PNKP_bac"/>
</dbReference>
<evidence type="ECO:0000259" key="2">
    <source>
        <dbReference type="Pfam" id="PF16542"/>
    </source>
</evidence>
<dbReference type="InterPro" id="IPR041780">
    <property type="entry name" value="MPP_PrpE-like"/>
</dbReference>
<dbReference type="PANTHER" id="PTHR42850:SF7">
    <property type="entry name" value="BIS(5'-NUCLEOSYL)-TETRAPHOSPHATASE PRPE [ASYMMETRICAL]"/>
    <property type="match status" value="1"/>
</dbReference>
<dbReference type="GO" id="GO:0016301">
    <property type="term" value="F:kinase activity"/>
    <property type="evidence" value="ECO:0007669"/>
    <property type="project" value="UniProtKB-KW"/>
</dbReference>
<dbReference type="InterPro" id="IPR029052">
    <property type="entry name" value="Metallo-depent_PP-like"/>
</dbReference>
<dbReference type="PANTHER" id="PTHR42850">
    <property type="entry name" value="METALLOPHOSPHOESTERASE"/>
    <property type="match status" value="1"/>
</dbReference>
<dbReference type="InterPro" id="IPR032380">
    <property type="entry name" value="PNKP_ligase_dom"/>
</dbReference>
<dbReference type="Gene3D" id="3.60.21.10">
    <property type="match status" value="1"/>
</dbReference>
<sequence length="847" mass="92286">MTEIRVPETGLVVLVGVTGSGKSHFARKHFKPTQVVSSDFCRGVVSDDENDQSATGDAFDLLHFIVATRLRRGLLTVVDATNVQAKAWQALLRIAKDHDVLSVAIVLDVPESLAAERNAARPDRNLPPHVIPRQRRELRRGMRDLGRAFRRHHVLTGAAEIDAATIVHERPWNDRRELTGPFDVIGDVHGCRAELEDLLTGLGYEIERDAEGRAVGANHPGGRTAVFVGDLVDRGPDTPGVLRLAMGMVAAGDALCVSGNHEAKLVRALRGRKVRVTHGLENSLEQFAAEDDGFRASALAFMDGLISHYVLDRGRLVVAHAGLKEEYHGRASGRVRSFALYGDTTGETDEYGLPVRYPWARDYRGKAMVVYGHTPVPDAEWVNNTICLDTGAVFGGKLTALRYPERELVSVPARQVWYEPTRPLESTSAGPREDDVLNIADVLGNQGVETRLMGRVAVREENAMAALEVMSRFAVDPRWLVYLPPTMAPADTSALPGHLEHPAEALAAYRDKGIARVVCEEKHMGSRAVAVVCRDAAVAAERFGVADGTTGAVFTRTGRSFFRDASRTDEVLDRLRAAIGAAGLWDELDTGWLVIDGELLPWSAKAMDLIRTQYAATGAAARAALPMASDVLARADARGLDLGGLREHIDRRTANASRFRDAYARYCWTVDGLTGLRFAPFQILAGEGTAWADARDHEWHMSVAERLAKGDGSGFVQPTESVTVDLGSAESEAAVTAWWEELTAAGGEGMVVKPLGPPPDGAKIQPGLKCRGPEYLRIIYGPDYAEPENLDRLRRRSLGRKRSLAMREHALGAEALGRLAAGEPLWRVHQAVFAVLALESEPVDPRL</sequence>
<dbReference type="Gene3D" id="3.40.50.300">
    <property type="entry name" value="P-loop containing nucleotide triphosphate hydrolases"/>
    <property type="match status" value="1"/>
</dbReference>
<feature type="domain" description="Calcineurin-like phosphoesterase" evidence="1">
    <location>
        <begin position="181"/>
        <end position="377"/>
    </location>
</feature>
<dbReference type="RefSeq" id="WP_371948163.1">
    <property type="nucleotide sequence ID" value="NZ_JAXCEI010000003.1"/>
</dbReference>
<dbReference type="Proteomes" id="UP001569963">
    <property type="component" value="Unassembled WGS sequence"/>
</dbReference>
<feature type="domain" description="Polynucleotide kinase-phosphatase ligase" evidence="2">
    <location>
        <begin position="465"/>
        <end position="842"/>
    </location>
</feature>
<accession>A0ABV4Q6G9</accession>
<dbReference type="SUPFAM" id="SSF56300">
    <property type="entry name" value="Metallo-dependent phosphatases"/>
    <property type="match status" value="1"/>
</dbReference>
<dbReference type="CDD" id="cd07423">
    <property type="entry name" value="MPP_Prp_like"/>
    <property type="match status" value="1"/>
</dbReference>
<dbReference type="InterPro" id="IPR004843">
    <property type="entry name" value="Calcineurin-like_PHP"/>
</dbReference>
<proteinExistence type="predicted"/>
<evidence type="ECO:0000313" key="3">
    <source>
        <dbReference type="EMBL" id="MFA1538673.1"/>
    </source>
</evidence>
<keyword evidence="3" id="KW-0418">Kinase</keyword>
<dbReference type="EMBL" id="JAXCEI010000003">
    <property type="protein sequence ID" value="MFA1538673.1"/>
    <property type="molecule type" value="Genomic_DNA"/>
</dbReference>
<gene>
    <name evidence="3" type="ORF">SM611_06990</name>
</gene>
<dbReference type="SUPFAM" id="SSF52540">
    <property type="entry name" value="P-loop containing nucleoside triphosphate hydrolases"/>
    <property type="match status" value="1"/>
</dbReference>
<evidence type="ECO:0000259" key="1">
    <source>
        <dbReference type="Pfam" id="PF00149"/>
    </source>
</evidence>
<dbReference type="Gene3D" id="3.30.470.30">
    <property type="entry name" value="DNA ligase/mRNA capping enzyme"/>
    <property type="match status" value="2"/>
</dbReference>
<dbReference type="InterPro" id="IPR027417">
    <property type="entry name" value="P-loop_NTPase"/>
</dbReference>
<dbReference type="Pfam" id="PF00149">
    <property type="entry name" value="Metallophos"/>
    <property type="match status" value="1"/>
</dbReference>
<dbReference type="Pfam" id="PF16542">
    <property type="entry name" value="PNKP_ligase"/>
    <property type="match status" value="1"/>
</dbReference>
<dbReference type="NCBIfam" id="TIGR04075">
    <property type="entry name" value="bacter_Pnkp"/>
    <property type="match status" value="1"/>
</dbReference>
<evidence type="ECO:0000313" key="4">
    <source>
        <dbReference type="Proteomes" id="UP001569963"/>
    </source>
</evidence>